<dbReference type="InterPro" id="IPR001849">
    <property type="entry name" value="PH_domain"/>
</dbReference>
<accession>A0ABM3X7Y7</accession>
<feature type="region of interest" description="Disordered" evidence="2">
    <location>
        <begin position="1764"/>
        <end position="1814"/>
    </location>
</feature>
<feature type="compositionally biased region" description="Pro residues" evidence="2">
    <location>
        <begin position="1027"/>
        <end position="1036"/>
    </location>
</feature>
<name>A0ABM3X7Y7_ERIEU</name>
<dbReference type="Gene3D" id="2.30.29.30">
    <property type="entry name" value="Pleckstrin-homology domain (PH domain)/Phosphotyrosine-binding domain (PTB)"/>
    <property type="match status" value="1"/>
</dbReference>
<feature type="compositionally biased region" description="Basic and acidic residues" evidence="2">
    <location>
        <begin position="1276"/>
        <end position="1311"/>
    </location>
</feature>
<dbReference type="PANTHER" id="PTHR17271:SF10">
    <property type="entry name" value="TRIO AND F-ACTIN-BINDING PROTEIN"/>
    <property type="match status" value="1"/>
</dbReference>
<feature type="compositionally biased region" description="Polar residues" evidence="2">
    <location>
        <begin position="1417"/>
        <end position="1427"/>
    </location>
</feature>
<feature type="compositionally biased region" description="Polar residues" evidence="2">
    <location>
        <begin position="901"/>
        <end position="919"/>
    </location>
</feature>
<feature type="coiled-coil region" evidence="1">
    <location>
        <begin position="2003"/>
        <end position="2088"/>
    </location>
</feature>
<feature type="compositionally biased region" description="Polar residues" evidence="2">
    <location>
        <begin position="494"/>
        <end position="511"/>
    </location>
</feature>
<feature type="compositionally biased region" description="Basic and acidic residues" evidence="2">
    <location>
        <begin position="1324"/>
        <end position="1337"/>
    </location>
</feature>
<sequence length="2239" mass="248086">MEGDAGSAPCEHFEASVLTRSCHQHCCYPEETHRAGYQEPGSPLNTEVPYCDLPRRPPVSADPPGSSSAACQSNLGLGLGSGPQRSPSAGLPTERPAAVHKSQDPETAPYLEGLTPTPWDRVQEASSCSPSSSLNCDAPDAASTSASVDWVKRQVETHSCDELTVMIPRKAQEGPRADSARRTPAVPVTCRSPAGGDTTGQRKEDTGARSRSAGQHWAKLRGGSGSFLEQHRPAQHRPALASIPTTPQTGPWSATSQLSSLPRFAQRDGTQVASAQLDIPPASSSSLLSQRDNPRTVSAQQDTPKTSFTQRNTPRASSPSRITQRDNPRSSSTQQNNSQVSSPSRATQQDNSRASSIQQDSPQTSCTHQWDKIRTYCSQRDNSRDSSPNRTTQRENSRTACAQRDNPRTSSPNRTSQRESSRTACTQRDNPRASSPNRTTPRENSRTACAQRDDPRTSSPNRTTPRENSRTACTQRDNPRASSPNRTTPRENSRTVCTQQDNPRASSPNRTTPRENSRTACAQRDNPRTSSPNRTIQRENSRTSYTPQDNPRTFSPNRTTQRENSRTICVQRDSPRASSPNRTSPRENSRTVCTQQDNPRASSNRATPRENSRTVCTQQDNPRASSPNRATPRENSRTSYTPQDNPRTFSPNRTTQRENSRTICVQRDSPRASSPNRTTQREHSRTACAQRDNPRASSPSRTTQRENSRTICVQRDSPRASSPNRTTQRENSRAFCAQQDNPRTCSPNRNTQTDKPRTSCAQQNTRTSSTQRDNPKASSAQRNNTASSSFRQDNPGTSSPQCCTQQDNPGPSSPHRSAQKNNPRNASPHGTNKDIPWASFPLRPTQSDGPRTASPSHSKQSDVPWASIALRPTQGDRPQRYSSTRPARSSGSPSLYNSPSRVTSSSHNPDHQGASQTCSPLYPATRPAFQTPSEPSQPPCAVCIGHRDAPRASSPPRYFQHDPFPFFPDPHASESESPHHEPPYIPPAVCIGHRDAPRASSPPRHAQFDPFPFLPDTTDVENQSPQHEPPQLPPPVCIGYRDMPRASSPPRQAPEPSLLFQDLPRTSTESLVPSTDSLHEPPHMPTPVCIGHRDAPYFSSPPRQPPEPSLFFQDPPGTSMESLAQSTDSLHGSPLVPPPVCIGHRDAPRASSPPRHPPSDLTLLASSPPPGSSGGSRGSAAPGETRHNLERREYTVLADLPPPRRLAQRAPGPQCSSGGRTRSPGRAEVERLFGQERRKSEAPGAFQAQDEGRSQQPGQGQSPLLRRQSSPALSREVSKHHEKQREPARRSRADPPHPRSPERRLEGDRRLWGSSPPPKTSARTPEREQRTESDRAGLRQPLGGWQSQEELPGPQGPHRPLERSWGSQAEGPGLGGWRGLEEPSQGTARAPEGTLRGPSRESEESWGQLGGLACLSGQENWETTPKPSQRGWGSLQELPCPHQPLSPPGSSRADLPAFLKSQQPEMSTVLGQGPEGACAHLHSPEKDPVVLWRDLATLLGVPGDASQLPRLYWEGFLELLQAQLSRKGPAGHWGSLAATSAQELDSMEDTKGTLEREQDSQHGGKAEDTLVNGHGPGQWSQSSVQLPSPVCTSTQWPKPETTRSEPGISAVTSLEELGQGTRSPAEGPGSPEQKFQSEEPEEPEPSRDQDPLTDQKQADSPDLLNFKKGWMSILDEPGEWKKHWFVLTDSSLRYYRDSTAEEADELDGEIDLRSCADVTEYAVQRNYGFQIHTKNAVYTLSAMTSGIRRNWIEALRKTVRPTSAPDVTKLSDCNKENTLHGYGSQKGSLKADEQRGVSELIGRGTPRKLDGQRQSLDYVELSPLTQGCPQRVRTSARTLDRPAKQEELERDLAQRSEERRKWFEATDNKTTETPAGEVPRRGLGAPLTEDQQSRLSEEIEKKWQELEKLPLRENKRVPLSALLNQSRAERRGTPGDSQEALEKEVQSLRAQLEEWRLRGESPQNAPRPQADGHIPPGYISQEACERSLAEMESSHQQVMGELQRHHERELQRLQQEKEWLLAEETAATASAIEAMKKAYQEELSRELNKTRSLQQGPDGLRKQHQSDMEALKRELQVLSEQYSQKCLEIGALTRQAEEREHTLRRCQQEGQELLRHNQELHTHLSEEIDRLRSFIASQGTGSGCGGRSNERSSCELEVLLRVKENELQYLKKEVQCLRDELQTMQKDKRFTSGKYQDVYVELNHIKTRSEREIEQLKEHLRLAMAALQEKEATRNSLAE</sequence>
<feature type="compositionally biased region" description="Basic and acidic residues" evidence="2">
    <location>
        <begin position="1548"/>
        <end position="1568"/>
    </location>
</feature>
<dbReference type="SMART" id="SM00233">
    <property type="entry name" value="PH"/>
    <property type="match status" value="1"/>
</dbReference>
<feature type="domain" description="PH" evidence="3">
    <location>
        <begin position="1664"/>
        <end position="1760"/>
    </location>
</feature>
<feature type="compositionally biased region" description="Polar residues" evidence="2">
    <location>
        <begin position="1119"/>
        <end position="1130"/>
    </location>
</feature>
<dbReference type="GeneID" id="103110225"/>
<feature type="compositionally biased region" description="Basic and acidic residues" evidence="2">
    <location>
        <begin position="1184"/>
        <end position="1194"/>
    </location>
</feature>
<feature type="compositionally biased region" description="Basic and acidic residues" evidence="2">
    <location>
        <begin position="1838"/>
        <end position="1870"/>
    </location>
</feature>
<dbReference type="Pfam" id="PF00169">
    <property type="entry name" value="PH"/>
    <property type="match status" value="1"/>
</dbReference>
<organism evidence="4 5">
    <name type="scientific">Erinaceus europaeus</name>
    <name type="common">Western European hedgehog</name>
    <dbReference type="NCBI Taxonomy" id="9365"/>
    <lineage>
        <taxon>Eukaryota</taxon>
        <taxon>Metazoa</taxon>
        <taxon>Chordata</taxon>
        <taxon>Craniata</taxon>
        <taxon>Vertebrata</taxon>
        <taxon>Euteleostomi</taxon>
        <taxon>Mammalia</taxon>
        <taxon>Eutheria</taxon>
        <taxon>Laurasiatheria</taxon>
        <taxon>Eulipotyphla</taxon>
        <taxon>Erinaceidae</taxon>
        <taxon>Erinaceinae</taxon>
        <taxon>Erinaceus</taxon>
    </lineage>
</organism>
<feature type="coiled-coil region" evidence="1">
    <location>
        <begin position="2160"/>
        <end position="2233"/>
    </location>
</feature>
<feature type="region of interest" description="Disordered" evidence="2">
    <location>
        <begin position="1540"/>
        <end position="1661"/>
    </location>
</feature>
<evidence type="ECO:0000256" key="2">
    <source>
        <dbReference type="SAM" id="MobiDB-lite"/>
    </source>
</evidence>
<feature type="compositionally biased region" description="Low complexity" evidence="2">
    <location>
        <begin position="889"/>
        <end position="900"/>
    </location>
</feature>
<feature type="compositionally biased region" description="Basic and acidic residues" evidence="2">
    <location>
        <begin position="971"/>
        <end position="982"/>
    </location>
</feature>
<keyword evidence="4" id="KW-1185">Reference proteome</keyword>
<reference evidence="5" key="1">
    <citation type="submission" date="2025-08" db="UniProtKB">
        <authorList>
            <consortium name="RefSeq"/>
        </authorList>
    </citation>
    <scope>IDENTIFICATION</scope>
</reference>
<feature type="compositionally biased region" description="Polar residues" evidence="2">
    <location>
        <begin position="243"/>
        <end position="260"/>
    </location>
</feature>
<proteinExistence type="predicted"/>
<feature type="compositionally biased region" description="Polar residues" evidence="2">
    <location>
        <begin position="1064"/>
        <end position="1076"/>
    </location>
</feature>
<evidence type="ECO:0000256" key="1">
    <source>
        <dbReference type="SAM" id="Coils"/>
    </source>
</evidence>
<feature type="compositionally biased region" description="Polar residues" evidence="2">
    <location>
        <begin position="282"/>
        <end position="322"/>
    </location>
</feature>
<feature type="compositionally biased region" description="Polar residues" evidence="2">
    <location>
        <begin position="637"/>
        <end position="654"/>
    </location>
</feature>
<dbReference type="RefSeq" id="XP_060044937.1">
    <property type="nucleotide sequence ID" value="XM_060188954.1"/>
</dbReference>
<feature type="region of interest" description="Disordered" evidence="2">
    <location>
        <begin position="1922"/>
        <end position="1946"/>
    </location>
</feature>
<feature type="compositionally biased region" description="Basic and acidic residues" evidence="2">
    <location>
        <begin position="1225"/>
        <end position="1241"/>
    </location>
</feature>
<feature type="compositionally biased region" description="Low complexity" evidence="2">
    <location>
        <begin position="1254"/>
        <end position="1266"/>
    </location>
</feature>
<dbReference type="SUPFAM" id="SSF50729">
    <property type="entry name" value="PH domain-like"/>
    <property type="match status" value="1"/>
</dbReference>
<feature type="compositionally biased region" description="Polar residues" evidence="2">
    <location>
        <begin position="590"/>
        <end position="606"/>
    </location>
</feature>
<feature type="compositionally biased region" description="Polar residues" evidence="2">
    <location>
        <begin position="1578"/>
        <end position="1596"/>
    </location>
</feature>
<dbReference type="InterPro" id="IPR039597">
    <property type="entry name" value="M-RIP_PH"/>
</dbReference>
<feature type="compositionally biased region" description="Polar residues" evidence="2">
    <location>
        <begin position="470"/>
        <end position="487"/>
    </location>
</feature>
<feature type="compositionally biased region" description="Polar residues" evidence="2">
    <location>
        <begin position="844"/>
        <end position="858"/>
    </location>
</feature>
<evidence type="ECO:0000259" key="3">
    <source>
        <dbReference type="PROSITE" id="PS50003"/>
    </source>
</evidence>
<feature type="compositionally biased region" description="Polar residues" evidence="2">
    <location>
        <begin position="346"/>
        <end position="368"/>
    </location>
</feature>
<feature type="region of interest" description="Disordered" evidence="2">
    <location>
        <begin position="33"/>
        <end position="148"/>
    </location>
</feature>
<dbReference type="InterPro" id="IPR052223">
    <property type="entry name" value="Actin_Cytoskeleton_Reg"/>
</dbReference>
<feature type="compositionally biased region" description="Polar residues" evidence="2">
    <location>
        <begin position="65"/>
        <end position="75"/>
    </location>
</feature>
<feature type="region of interest" description="Disordered" evidence="2">
    <location>
        <begin position="166"/>
        <end position="1456"/>
    </location>
</feature>
<feature type="compositionally biased region" description="Low complexity" evidence="2">
    <location>
        <begin position="329"/>
        <end position="345"/>
    </location>
</feature>
<feature type="compositionally biased region" description="Basic and acidic residues" evidence="2">
    <location>
        <begin position="440"/>
        <end position="456"/>
    </location>
</feature>
<feature type="compositionally biased region" description="Polar residues" evidence="2">
    <location>
        <begin position="422"/>
        <end position="439"/>
    </location>
</feature>
<feature type="region of interest" description="Disordered" evidence="2">
    <location>
        <begin position="1829"/>
        <end position="1896"/>
    </location>
</feature>
<keyword evidence="1" id="KW-0175">Coiled coil</keyword>
<feature type="compositionally biased region" description="Polar residues" evidence="2">
    <location>
        <begin position="758"/>
        <end position="830"/>
    </location>
</feature>
<protein>
    <submittedName>
        <fullName evidence="5">TRIO and F-actin-binding protein isoform X2</fullName>
    </submittedName>
</protein>
<feature type="compositionally biased region" description="Basic and acidic residues" evidence="2">
    <location>
        <begin position="170"/>
        <end position="181"/>
    </location>
</feature>
<dbReference type="InterPro" id="IPR011993">
    <property type="entry name" value="PH-like_dom_sf"/>
</dbReference>
<feature type="compositionally biased region" description="Polar residues" evidence="2">
    <location>
        <begin position="613"/>
        <end position="629"/>
    </location>
</feature>
<evidence type="ECO:0000313" key="5">
    <source>
        <dbReference type="RefSeq" id="XP_060044937.1"/>
    </source>
</evidence>
<dbReference type="PROSITE" id="PS50003">
    <property type="entry name" value="PH_DOMAIN"/>
    <property type="match status" value="1"/>
</dbReference>
<feature type="compositionally biased region" description="Polar residues" evidence="2">
    <location>
        <begin position="738"/>
        <end position="751"/>
    </location>
</feature>
<feature type="compositionally biased region" description="Polar residues" evidence="2">
    <location>
        <begin position="376"/>
        <end position="391"/>
    </location>
</feature>
<dbReference type="CDD" id="cd13275">
    <property type="entry name" value="PH_M-RIP"/>
    <property type="match status" value="1"/>
</dbReference>
<feature type="compositionally biased region" description="Polar residues" evidence="2">
    <location>
        <begin position="542"/>
        <end position="559"/>
    </location>
</feature>
<dbReference type="PANTHER" id="PTHR17271">
    <property type="entry name" value="PLECKSTRIN HOMOLOGY PH DOMAIN-CONTAINING PROTEIN"/>
    <property type="match status" value="1"/>
</dbReference>
<gene>
    <name evidence="5" type="primary">TRIOBP</name>
</gene>
<dbReference type="Proteomes" id="UP001652624">
    <property type="component" value="Chromosome 4"/>
</dbReference>
<evidence type="ECO:0000313" key="4">
    <source>
        <dbReference type="Proteomes" id="UP001652624"/>
    </source>
</evidence>